<dbReference type="PROSITE" id="PS51843">
    <property type="entry name" value="NR_LBD"/>
    <property type="match status" value="1"/>
</dbReference>
<evidence type="ECO:0000256" key="1">
    <source>
        <dbReference type="ARBA" id="ARBA00023015"/>
    </source>
</evidence>
<evidence type="ECO:0000256" key="3">
    <source>
        <dbReference type="ARBA" id="ARBA00023170"/>
    </source>
</evidence>
<evidence type="ECO:0000259" key="4">
    <source>
        <dbReference type="PROSITE" id="PS51843"/>
    </source>
</evidence>
<dbReference type="InterPro" id="IPR000536">
    <property type="entry name" value="Nucl_hrmn_rcpt_lig-bd"/>
</dbReference>
<evidence type="ECO:0000256" key="2">
    <source>
        <dbReference type="ARBA" id="ARBA00023163"/>
    </source>
</evidence>
<dbReference type="SMART" id="SM00430">
    <property type="entry name" value="HOLI"/>
    <property type="match status" value="1"/>
</dbReference>
<dbReference type="SUPFAM" id="SSF48508">
    <property type="entry name" value="Nuclear receptor ligand-binding domain"/>
    <property type="match status" value="1"/>
</dbReference>
<keyword evidence="3" id="KW-0675">Receptor</keyword>
<keyword evidence="6" id="KW-1185">Reference proteome</keyword>
<dbReference type="Pfam" id="PF00104">
    <property type="entry name" value="Hormone_recep"/>
    <property type="match status" value="1"/>
</dbReference>
<sequence length="174" mass="20485">EMPIIYPQYQSSLPFVPLEERLRNRIHFPDTGIAPPSTFKFWITVDLAYTIEWLKTLPFFHALRKCEQLRLVRNVTQAVAYLTAAFDSYTRLNSDVTIFPDGTMLCQRQKCREHSEEHNKWFGINTRLKSIGVDKREYVLLKAIISCDPDDYIFCAKSREMLQKERNRFAKCPS</sequence>
<dbReference type="PANTHER" id="PTHR24083">
    <property type="entry name" value="NUCLEAR HORMONE RECEPTOR"/>
    <property type="match status" value="1"/>
</dbReference>
<dbReference type="EMBL" id="BTSX01000001">
    <property type="protein sequence ID" value="GMS81902.1"/>
    <property type="molecule type" value="Genomic_DNA"/>
</dbReference>
<feature type="domain" description="NR LBD" evidence="4">
    <location>
        <begin position="1"/>
        <end position="174"/>
    </location>
</feature>
<reference evidence="5" key="1">
    <citation type="submission" date="2023-10" db="EMBL/GenBank/DDBJ databases">
        <title>Genome assembly of Pristionchus species.</title>
        <authorList>
            <person name="Yoshida K."/>
            <person name="Sommer R.J."/>
        </authorList>
    </citation>
    <scope>NUCLEOTIDE SEQUENCE</scope>
    <source>
        <strain evidence="5">RS0144</strain>
    </source>
</reference>
<comment type="caution">
    <text evidence="5">The sequence shown here is derived from an EMBL/GenBank/DDBJ whole genome shotgun (WGS) entry which is preliminary data.</text>
</comment>
<accession>A0AAV5SGX0</accession>
<dbReference type="AlphaFoldDB" id="A0AAV5SGX0"/>
<evidence type="ECO:0000313" key="5">
    <source>
        <dbReference type="EMBL" id="GMS81902.1"/>
    </source>
</evidence>
<dbReference type="InterPro" id="IPR035500">
    <property type="entry name" value="NHR-like_dom_sf"/>
</dbReference>
<keyword evidence="1" id="KW-0805">Transcription regulation</keyword>
<dbReference type="InterPro" id="IPR050274">
    <property type="entry name" value="Nuclear_hormone_rcpt_NR2"/>
</dbReference>
<dbReference type="Gene3D" id="1.10.565.10">
    <property type="entry name" value="Retinoid X Receptor"/>
    <property type="match status" value="1"/>
</dbReference>
<proteinExistence type="predicted"/>
<feature type="non-terminal residue" evidence="5">
    <location>
        <position position="1"/>
    </location>
</feature>
<gene>
    <name evidence="5" type="ORF">PENTCL1PPCAC_4077</name>
</gene>
<evidence type="ECO:0000313" key="6">
    <source>
        <dbReference type="Proteomes" id="UP001432027"/>
    </source>
</evidence>
<keyword evidence="2" id="KW-0804">Transcription</keyword>
<organism evidence="5 6">
    <name type="scientific">Pristionchus entomophagus</name>
    <dbReference type="NCBI Taxonomy" id="358040"/>
    <lineage>
        <taxon>Eukaryota</taxon>
        <taxon>Metazoa</taxon>
        <taxon>Ecdysozoa</taxon>
        <taxon>Nematoda</taxon>
        <taxon>Chromadorea</taxon>
        <taxon>Rhabditida</taxon>
        <taxon>Rhabditina</taxon>
        <taxon>Diplogasteromorpha</taxon>
        <taxon>Diplogasteroidea</taxon>
        <taxon>Neodiplogasteridae</taxon>
        <taxon>Pristionchus</taxon>
    </lineage>
</organism>
<protein>
    <recommendedName>
        <fullName evidence="4">NR LBD domain-containing protein</fullName>
    </recommendedName>
</protein>
<dbReference type="Proteomes" id="UP001432027">
    <property type="component" value="Unassembled WGS sequence"/>
</dbReference>
<name>A0AAV5SGX0_9BILA</name>